<protein>
    <submittedName>
        <fullName evidence="1">Uncharacterized protein</fullName>
    </submittedName>
</protein>
<dbReference type="OrthoDB" id="437405at2759"/>
<proteinExistence type="predicted"/>
<sequence>AQNMALKRALNQRPIVYQFAPPDAGIDSPDEEAADAVGQVEELGSAQSITFVGRHVALSCARRCVVVCTQCRKQRWIWGLEHQLRWFTRRVLERPLLMWAFYLHVVVLWCLEAWRQ</sequence>
<evidence type="ECO:0000313" key="1">
    <source>
        <dbReference type="EMBL" id="CAE7756362.1"/>
    </source>
</evidence>
<evidence type="ECO:0000313" key="2">
    <source>
        <dbReference type="Proteomes" id="UP000649617"/>
    </source>
</evidence>
<feature type="non-terminal residue" evidence="1">
    <location>
        <position position="1"/>
    </location>
</feature>
<organism evidence="1 2">
    <name type="scientific">Symbiodinium pilosum</name>
    <name type="common">Dinoflagellate</name>
    <dbReference type="NCBI Taxonomy" id="2952"/>
    <lineage>
        <taxon>Eukaryota</taxon>
        <taxon>Sar</taxon>
        <taxon>Alveolata</taxon>
        <taxon>Dinophyceae</taxon>
        <taxon>Suessiales</taxon>
        <taxon>Symbiodiniaceae</taxon>
        <taxon>Symbiodinium</taxon>
    </lineage>
</organism>
<dbReference type="EMBL" id="CAJNIZ010046771">
    <property type="protein sequence ID" value="CAE7756362.1"/>
    <property type="molecule type" value="Genomic_DNA"/>
</dbReference>
<dbReference type="AlphaFoldDB" id="A0A812XWW4"/>
<comment type="caution">
    <text evidence="1">The sequence shown here is derived from an EMBL/GenBank/DDBJ whole genome shotgun (WGS) entry which is preliminary data.</text>
</comment>
<dbReference type="InterPro" id="IPR011032">
    <property type="entry name" value="GroES-like_sf"/>
</dbReference>
<dbReference type="SUPFAM" id="SSF50129">
    <property type="entry name" value="GroES-like"/>
    <property type="match status" value="1"/>
</dbReference>
<dbReference type="Proteomes" id="UP000649617">
    <property type="component" value="Unassembled WGS sequence"/>
</dbReference>
<feature type="non-terminal residue" evidence="1">
    <location>
        <position position="116"/>
    </location>
</feature>
<gene>
    <name evidence="1" type="ORF">SPIL2461_LOCUS21994</name>
</gene>
<accession>A0A812XWW4</accession>
<reference evidence="1" key="1">
    <citation type="submission" date="2021-02" db="EMBL/GenBank/DDBJ databases">
        <authorList>
            <person name="Dougan E. K."/>
            <person name="Rhodes N."/>
            <person name="Thang M."/>
            <person name="Chan C."/>
        </authorList>
    </citation>
    <scope>NUCLEOTIDE SEQUENCE</scope>
</reference>
<name>A0A812XWW4_SYMPI</name>
<keyword evidence="2" id="KW-1185">Reference proteome</keyword>